<dbReference type="Proteomes" id="UP000470926">
    <property type="component" value="Unassembled WGS sequence"/>
</dbReference>
<feature type="transmembrane region" description="Helical" evidence="1">
    <location>
        <begin position="122"/>
        <end position="143"/>
    </location>
</feature>
<comment type="caution">
    <text evidence="2">The sequence shown here is derived from an EMBL/GenBank/DDBJ whole genome shotgun (WGS) entry which is preliminary data.</text>
</comment>
<keyword evidence="1" id="KW-0472">Membrane</keyword>
<evidence type="ECO:0000313" key="3">
    <source>
        <dbReference type="Proteomes" id="UP000470926"/>
    </source>
</evidence>
<keyword evidence="1" id="KW-1133">Transmembrane helix</keyword>
<accession>A0A6I0V8E3</accession>
<protein>
    <submittedName>
        <fullName evidence="2">Uncharacterized protein</fullName>
    </submittedName>
</protein>
<sequence>MRLIGKLKDKPSLVTCLIIIMVALQAVLVKLGVPDVLLSLQEAKGANDLYLAMLSVAALQASFAGVVVVFGLSTQPQAFRNLRVKAGSALVDNWMSISYSGFLSAGCALIAALANMMKYGQLAPWFFEVSVLFCVHEVVRLLWLLKQLIKVVRDVDSKEAQKESERR</sequence>
<keyword evidence="1" id="KW-0812">Transmembrane</keyword>
<evidence type="ECO:0000256" key="1">
    <source>
        <dbReference type="SAM" id="Phobius"/>
    </source>
</evidence>
<name>A0A6I0V8E3_BIFAD</name>
<gene>
    <name evidence="2" type="ORF">GA542_10285</name>
</gene>
<dbReference type="AlphaFoldDB" id="A0A6I0V8E3"/>
<reference evidence="2 3" key="1">
    <citation type="journal article" date="2019" name="Nat. Med.">
        <title>A library of human gut bacterial isolates paired with longitudinal multiomics data enables mechanistic microbiome research.</title>
        <authorList>
            <person name="Poyet M."/>
            <person name="Groussin M."/>
            <person name="Gibbons S.M."/>
            <person name="Avila-Pacheco J."/>
            <person name="Jiang X."/>
            <person name="Kearney S.M."/>
            <person name="Perrotta A.R."/>
            <person name="Berdy B."/>
            <person name="Zhao S."/>
            <person name="Lieberman T.D."/>
            <person name="Swanson P.K."/>
            <person name="Smith M."/>
            <person name="Roesemann S."/>
            <person name="Alexander J.E."/>
            <person name="Rich S.A."/>
            <person name="Livny J."/>
            <person name="Vlamakis H."/>
            <person name="Clish C."/>
            <person name="Bullock K."/>
            <person name="Deik A."/>
            <person name="Scott J."/>
            <person name="Pierce K.A."/>
            <person name="Xavier R.J."/>
            <person name="Alm E.J."/>
        </authorList>
    </citation>
    <scope>NUCLEOTIDE SEQUENCE [LARGE SCALE GENOMIC DNA]</scope>
    <source>
        <strain evidence="2 3">BIOML-A26</strain>
    </source>
</reference>
<feature type="transmembrane region" description="Helical" evidence="1">
    <location>
        <begin position="12"/>
        <end position="29"/>
    </location>
</feature>
<feature type="transmembrane region" description="Helical" evidence="1">
    <location>
        <begin position="49"/>
        <end position="73"/>
    </location>
</feature>
<organism evidence="2 3">
    <name type="scientific">Bifidobacterium adolescentis</name>
    <dbReference type="NCBI Taxonomy" id="1680"/>
    <lineage>
        <taxon>Bacteria</taxon>
        <taxon>Bacillati</taxon>
        <taxon>Actinomycetota</taxon>
        <taxon>Actinomycetes</taxon>
        <taxon>Bifidobacteriales</taxon>
        <taxon>Bifidobacteriaceae</taxon>
        <taxon>Bifidobacterium</taxon>
    </lineage>
</organism>
<evidence type="ECO:0000313" key="2">
    <source>
        <dbReference type="EMBL" id="KAB6028193.1"/>
    </source>
</evidence>
<dbReference type="EMBL" id="WDFR01000011">
    <property type="protein sequence ID" value="KAB6028193.1"/>
    <property type="molecule type" value="Genomic_DNA"/>
</dbReference>
<feature type="transmembrane region" description="Helical" evidence="1">
    <location>
        <begin position="94"/>
        <end position="116"/>
    </location>
</feature>
<proteinExistence type="predicted"/>